<feature type="region of interest" description="Disordered" evidence="1">
    <location>
        <begin position="96"/>
        <end position="181"/>
    </location>
</feature>
<evidence type="ECO:0000256" key="1">
    <source>
        <dbReference type="SAM" id="MobiDB-lite"/>
    </source>
</evidence>
<name>A0ABZ0SFQ6_9GAMM</name>
<feature type="domain" description="PPM-type phosphatase" evidence="2">
    <location>
        <begin position="307"/>
        <end position="553"/>
    </location>
</feature>
<evidence type="ECO:0000313" key="3">
    <source>
        <dbReference type="EMBL" id="WPL19682.1"/>
    </source>
</evidence>
<dbReference type="RefSeq" id="WP_328985434.1">
    <property type="nucleotide sequence ID" value="NZ_CP121472.1"/>
</dbReference>
<organism evidence="3 4">
    <name type="scientific">Thiorhodovibrio winogradskyi</name>
    <dbReference type="NCBI Taxonomy" id="77007"/>
    <lineage>
        <taxon>Bacteria</taxon>
        <taxon>Pseudomonadati</taxon>
        <taxon>Pseudomonadota</taxon>
        <taxon>Gammaproteobacteria</taxon>
        <taxon>Chromatiales</taxon>
        <taxon>Chromatiaceae</taxon>
        <taxon>Thiorhodovibrio</taxon>
    </lineage>
</organism>
<dbReference type="Gene3D" id="2.60.40.10">
    <property type="entry name" value="Immunoglobulins"/>
    <property type="match status" value="1"/>
</dbReference>
<sequence>MTERRAPIKVDSVKVNPVKVDPGRRKRLEVDVERLVKGLFQGERVPLFDRGEIRREEIEAFARGDDVFDACFRFVRAMDDAWQARHPGQSLWVSKAARAGTQATRPAPNESASTEPAPTEPKTMMAEPNPMESVPDSEPQAAPTPPSAPVPGPEPEPPIQPPSQPAARQTPKQPPGQQQPAHATFFLPNAKVGVAYAAAIEGQDIKGEPVEIRDLRLPDELGLTFDAQTSEIRGTPRTAGDHRLAVSWGRVAGTSYSGDCLLIVNPDPKSLWKIIEPPTDALYPKPHTDCQRIESASGVQLIAASRRGRSHEHQGSFRDDDAFIQADIGAGWQVLMVADGAGSAKFSREGSRLACTAMAETLADALAGDQGAQLAGEVAAWSADARTATQSLGTAFHYLFHQAATSAVQAIAHEAERQGARARDYATTLLAAVAKPQDDGLFLTSFWMGDGAIAVYGPTGKLRLMGKPDSGEFAGQTRFLDNAALTDSGFAKRIGIGYFQEIGAVLLMTDGVSDPRFETDNGLEDPTRWDALWRELSPILESEAPERGLLDWLGFFSPGHHDDRSIAILRA</sequence>
<dbReference type="EMBL" id="CP121472">
    <property type="protein sequence ID" value="WPL19682.1"/>
    <property type="molecule type" value="Genomic_DNA"/>
</dbReference>
<keyword evidence="4" id="KW-1185">Reference proteome</keyword>
<evidence type="ECO:0000313" key="4">
    <source>
        <dbReference type="Proteomes" id="UP001432180"/>
    </source>
</evidence>
<dbReference type="SUPFAM" id="SSF81606">
    <property type="entry name" value="PP2C-like"/>
    <property type="match status" value="1"/>
</dbReference>
<evidence type="ECO:0000259" key="2">
    <source>
        <dbReference type="Pfam" id="PF13672"/>
    </source>
</evidence>
<dbReference type="Gene3D" id="3.60.40.10">
    <property type="entry name" value="PPM-type phosphatase domain"/>
    <property type="match status" value="1"/>
</dbReference>
<reference evidence="3 4" key="1">
    <citation type="journal article" date="2023" name="Microorganisms">
        <title>Thiorhodovibrio frisius and Trv. litoralis spp. nov., Two Novel Members from a Clade of Fastidious Purple Sulfur Bacteria That Exhibit Unique Red-Shifted Light-Harvesting Capabilities.</title>
        <authorList>
            <person name="Methner A."/>
            <person name="Kuzyk S.B."/>
            <person name="Petersen J."/>
            <person name="Bauer S."/>
            <person name="Brinkmann H."/>
            <person name="Sichau K."/>
            <person name="Wanner G."/>
            <person name="Wolf J."/>
            <person name="Neumann-Schaal M."/>
            <person name="Henke P."/>
            <person name="Tank M."/>
            <person name="Sproer C."/>
            <person name="Bunk B."/>
            <person name="Overmann J."/>
        </authorList>
    </citation>
    <scope>NUCLEOTIDE SEQUENCE [LARGE SCALE GENOMIC DNA]</scope>
    <source>
        <strain evidence="3 4">DSM 6702</strain>
    </source>
</reference>
<accession>A0ABZ0SFQ6</accession>
<dbReference type="Pfam" id="PF13672">
    <property type="entry name" value="PP2C_2"/>
    <property type="match status" value="1"/>
</dbReference>
<feature type="compositionally biased region" description="Pro residues" evidence="1">
    <location>
        <begin position="142"/>
        <end position="164"/>
    </location>
</feature>
<dbReference type="Proteomes" id="UP001432180">
    <property type="component" value="Chromosome"/>
</dbReference>
<dbReference type="InterPro" id="IPR013783">
    <property type="entry name" value="Ig-like_fold"/>
</dbReference>
<dbReference type="InterPro" id="IPR001932">
    <property type="entry name" value="PPM-type_phosphatase-like_dom"/>
</dbReference>
<protein>
    <recommendedName>
        <fullName evidence="2">PPM-type phosphatase domain-containing protein</fullName>
    </recommendedName>
</protein>
<gene>
    <name evidence="3" type="ORF">Thiowin_04823</name>
</gene>
<proteinExistence type="predicted"/>
<dbReference type="InterPro" id="IPR036457">
    <property type="entry name" value="PPM-type-like_dom_sf"/>
</dbReference>
<feature type="compositionally biased region" description="Low complexity" evidence="1">
    <location>
        <begin position="165"/>
        <end position="180"/>
    </location>
</feature>